<name>A0A1H2DNT5_9ACTN</name>
<evidence type="ECO:0000313" key="3">
    <source>
        <dbReference type="Proteomes" id="UP000183180"/>
    </source>
</evidence>
<accession>A0A1H2DNT5</accession>
<dbReference type="Proteomes" id="UP000183180">
    <property type="component" value="Unassembled WGS sequence"/>
</dbReference>
<evidence type="ECO:0000313" key="2">
    <source>
        <dbReference type="EMBL" id="SDT84562.1"/>
    </source>
</evidence>
<dbReference type="STRING" id="158898.SAMN04488548_10953"/>
<proteinExistence type="predicted"/>
<protein>
    <submittedName>
        <fullName evidence="2">Uncharacterized protein</fullName>
    </submittedName>
</protein>
<evidence type="ECO:0000256" key="1">
    <source>
        <dbReference type="SAM" id="MobiDB-lite"/>
    </source>
</evidence>
<organism evidence="2 3">
    <name type="scientific">Gordonia westfalica</name>
    <dbReference type="NCBI Taxonomy" id="158898"/>
    <lineage>
        <taxon>Bacteria</taxon>
        <taxon>Bacillati</taxon>
        <taxon>Actinomycetota</taxon>
        <taxon>Actinomycetes</taxon>
        <taxon>Mycobacteriales</taxon>
        <taxon>Gordoniaceae</taxon>
        <taxon>Gordonia</taxon>
    </lineage>
</organism>
<dbReference type="AlphaFoldDB" id="A0A1H2DNT5"/>
<reference evidence="2 3" key="1">
    <citation type="submission" date="2016-10" db="EMBL/GenBank/DDBJ databases">
        <authorList>
            <person name="de Groot N.N."/>
        </authorList>
    </citation>
    <scope>NUCLEOTIDE SEQUENCE [LARGE SCALE GENOMIC DNA]</scope>
    <source>
        <strain evidence="2 3">DSM 44215</strain>
    </source>
</reference>
<sequence>MSDIGFGPVGDPPIIHGGNSYVTRDGYGRPTYLVDRRLLEKAEARIAELEDQLRPMSPLRQQADTYLRILRHPEIYRHLRAGAGSWSDQIDARITTVAADRDHWRAEAEKARDLPAPDAGNPEHLRFAANILIDRALKLGVKFRAEAALGPFNADELRNAARRLESEATADDVVERIARELYRRLYPGPIGTHDSARTRESDAAEMDMAYRKWDEGREGFAPGGSVARLPPISLGFCGVTDERRRGSKEAARRHHTRAVGSRTLGWHHTRVCRRLRRERMGSASCRADHVLRRRRVHCRYTRVGARSARRTRPGEGGPRCCRIPARTTTVPHRQPRRHHPTGTGANRRVVVDGTPPRRTGL</sequence>
<gene>
    <name evidence="2" type="ORF">SAMN04488548_10953</name>
</gene>
<feature type="region of interest" description="Disordered" evidence="1">
    <location>
        <begin position="329"/>
        <end position="361"/>
    </location>
</feature>
<dbReference type="EMBL" id="FNLM01000009">
    <property type="protein sequence ID" value="SDT84562.1"/>
    <property type="molecule type" value="Genomic_DNA"/>
</dbReference>